<reference evidence="2 3" key="1">
    <citation type="submission" date="2017-09" db="EMBL/GenBank/DDBJ databases">
        <title>Complete circularized genomes of four mosquito-derived Elizabethkingia anophelis isolates.</title>
        <authorList>
            <person name="Nicholson A.C."/>
            <person name="Xu J."/>
        </authorList>
    </citation>
    <scope>NUCLEOTIDE SEQUENCE [LARGE SCALE GENOMIC DNA]</scope>
    <source>
        <strain evidence="2 3">R26</strain>
    </source>
</reference>
<keyword evidence="3" id="KW-1185">Reference proteome</keyword>
<proteinExistence type="predicted"/>
<dbReference type="EMBL" id="CP023401">
    <property type="protein sequence ID" value="ATC35808.1"/>
    <property type="molecule type" value="Genomic_DNA"/>
</dbReference>
<evidence type="ECO:0000313" key="2">
    <source>
        <dbReference type="EMBL" id="ATC35808.1"/>
    </source>
</evidence>
<sequence length="144" mass="16470">MKLKSNFSFSKILYIGLFYPFLLLFNCAPSINYLGRQYNPTTHVDIFFDTNDIKKSYEVIGKVDGFSGVLGSSYGDIQKKVIETAQKKGADGVIFYNMEQRVIGTSYSSTTDHRQWLKSNTDVYSSNRTEDVLHADFIKYQSKN</sequence>
<feature type="transmembrane region" description="Helical" evidence="1">
    <location>
        <begin position="12"/>
        <end position="34"/>
    </location>
</feature>
<name>A0ABN5BPP2_9FLAO</name>
<accession>A0ABN5BPP2</accession>
<keyword evidence="1" id="KW-0472">Membrane</keyword>
<dbReference type="RefSeq" id="WP_009088864.1">
    <property type="nucleotide sequence ID" value="NZ_ANIW01000038.1"/>
</dbReference>
<keyword evidence="1" id="KW-1133">Transmembrane helix</keyword>
<dbReference type="Proteomes" id="UP000190057">
    <property type="component" value="Chromosome"/>
</dbReference>
<keyword evidence="1" id="KW-0812">Transmembrane</keyword>
<organism evidence="2 3">
    <name type="scientific">Elizabethkingia anophelis R26</name>
    <dbReference type="NCBI Taxonomy" id="1246994"/>
    <lineage>
        <taxon>Bacteria</taxon>
        <taxon>Pseudomonadati</taxon>
        <taxon>Bacteroidota</taxon>
        <taxon>Flavobacteriia</taxon>
        <taxon>Flavobacteriales</taxon>
        <taxon>Weeksellaceae</taxon>
        <taxon>Elizabethkingia</taxon>
    </lineage>
</organism>
<evidence type="ECO:0000256" key="1">
    <source>
        <dbReference type="SAM" id="Phobius"/>
    </source>
</evidence>
<gene>
    <name evidence="2" type="ORF">BAZ09_006075</name>
</gene>
<protein>
    <submittedName>
        <fullName evidence="2">Uncharacterized protein</fullName>
    </submittedName>
</protein>
<evidence type="ECO:0000313" key="3">
    <source>
        <dbReference type="Proteomes" id="UP000190057"/>
    </source>
</evidence>
<dbReference type="GeneID" id="56684029"/>